<dbReference type="SUPFAM" id="SSF48264">
    <property type="entry name" value="Cytochrome P450"/>
    <property type="match status" value="1"/>
</dbReference>
<accession>A0ABD5YX34</accession>
<organism evidence="2 3">
    <name type="scientific">Halocatena marina</name>
    <dbReference type="NCBI Taxonomy" id="2934937"/>
    <lineage>
        <taxon>Archaea</taxon>
        <taxon>Methanobacteriati</taxon>
        <taxon>Methanobacteriota</taxon>
        <taxon>Stenosarchaea group</taxon>
        <taxon>Halobacteria</taxon>
        <taxon>Halobacteriales</taxon>
        <taxon>Natronomonadaceae</taxon>
        <taxon>Halocatena</taxon>
    </lineage>
</organism>
<evidence type="ECO:0000313" key="3">
    <source>
        <dbReference type="Proteomes" id="UP001596417"/>
    </source>
</evidence>
<dbReference type="Proteomes" id="UP001596417">
    <property type="component" value="Unassembled WGS sequence"/>
</dbReference>
<dbReference type="AlphaFoldDB" id="A0ABD5YX34"/>
<keyword evidence="3" id="KW-1185">Reference proteome</keyword>
<feature type="region of interest" description="Disordered" evidence="1">
    <location>
        <begin position="1"/>
        <end position="29"/>
    </location>
</feature>
<dbReference type="EMBL" id="JBHTAX010000004">
    <property type="protein sequence ID" value="MFC7192055.1"/>
    <property type="molecule type" value="Genomic_DNA"/>
</dbReference>
<evidence type="ECO:0000256" key="1">
    <source>
        <dbReference type="SAM" id="MobiDB-lite"/>
    </source>
</evidence>
<protein>
    <recommendedName>
        <fullName evidence="4">Cytochrome P450</fullName>
    </recommendedName>
</protein>
<dbReference type="Gene3D" id="1.10.630.10">
    <property type="entry name" value="Cytochrome P450"/>
    <property type="match status" value="1"/>
</dbReference>
<evidence type="ECO:0008006" key="4">
    <source>
        <dbReference type="Google" id="ProtNLM"/>
    </source>
</evidence>
<name>A0ABD5YX34_9EURY</name>
<dbReference type="RefSeq" id="WP_264822444.1">
    <property type="nucleotide sequence ID" value="NZ_CP110250.1"/>
</dbReference>
<dbReference type="GeneID" id="76201739"/>
<evidence type="ECO:0000313" key="2">
    <source>
        <dbReference type="EMBL" id="MFC7192055.1"/>
    </source>
</evidence>
<sequence>MATETDPTTDEVSIESTRSEREPPGPDGLPVIGNTFALASDVFGFYERLAHEYEGDVAHYRVAGDTGYLLTHPDHVEQVL</sequence>
<dbReference type="InterPro" id="IPR036396">
    <property type="entry name" value="Cyt_P450_sf"/>
</dbReference>
<proteinExistence type="predicted"/>
<reference evidence="2 3" key="1">
    <citation type="journal article" date="2019" name="Int. J. Syst. Evol. Microbiol.">
        <title>The Global Catalogue of Microorganisms (GCM) 10K type strain sequencing project: providing services to taxonomists for standard genome sequencing and annotation.</title>
        <authorList>
            <consortium name="The Broad Institute Genomics Platform"/>
            <consortium name="The Broad Institute Genome Sequencing Center for Infectious Disease"/>
            <person name="Wu L."/>
            <person name="Ma J."/>
        </authorList>
    </citation>
    <scope>NUCLEOTIDE SEQUENCE [LARGE SCALE GENOMIC DNA]</scope>
    <source>
        <strain evidence="2 3">RDMS1</strain>
    </source>
</reference>
<gene>
    <name evidence="2" type="ORF">ACFQL7_21115</name>
</gene>
<comment type="caution">
    <text evidence="2">The sequence shown here is derived from an EMBL/GenBank/DDBJ whole genome shotgun (WGS) entry which is preliminary data.</text>
</comment>